<dbReference type="EMBL" id="VFOS01000001">
    <property type="protein sequence ID" value="TQL64602.1"/>
    <property type="molecule type" value="Genomic_DNA"/>
</dbReference>
<sequence>MTEKDASRLVPGGASARAPQPAILLTQIASAEALAATCALHDLEILAFDSELGAFGVTDADSAPTVARTLSAAVSSVPFLELSVRDDRLSAHRWENGEQGEDVPAALILDSLPERVEQVLLGQATDADLSAGVRASSLGRWKTMRILAKSSRRSRGDREVADG</sequence>
<dbReference type="Proteomes" id="UP000315389">
    <property type="component" value="Unassembled WGS sequence"/>
</dbReference>
<keyword evidence="2" id="KW-1185">Reference proteome</keyword>
<dbReference type="RefSeq" id="WP_142119651.1">
    <property type="nucleotide sequence ID" value="NZ_BAAASV010000001.1"/>
</dbReference>
<gene>
    <name evidence="1" type="ORF">FB461_1111</name>
</gene>
<dbReference type="OrthoDB" id="5144343at2"/>
<reference evidence="1 2" key="1">
    <citation type="submission" date="2019-06" db="EMBL/GenBank/DDBJ databases">
        <title>Sequencing the genomes of 1000 actinobacteria strains.</title>
        <authorList>
            <person name="Klenk H.-P."/>
        </authorList>
    </citation>
    <scope>NUCLEOTIDE SEQUENCE [LARGE SCALE GENOMIC DNA]</scope>
    <source>
        <strain evidence="1 2">DSM 4813</strain>
    </source>
</reference>
<protein>
    <submittedName>
        <fullName evidence="1">Uncharacterized protein</fullName>
    </submittedName>
</protein>
<name>A0A542ZWA8_RARFA</name>
<dbReference type="AlphaFoldDB" id="A0A542ZWA8"/>
<proteinExistence type="predicted"/>
<comment type="caution">
    <text evidence="1">The sequence shown here is derived from an EMBL/GenBank/DDBJ whole genome shotgun (WGS) entry which is preliminary data.</text>
</comment>
<organism evidence="1 2">
    <name type="scientific">Rarobacter faecitabidus</name>
    <dbReference type="NCBI Taxonomy" id="13243"/>
    <lineage>
        <taxon>Bacteria</taxon>
        <taxon>Bacillati</taxon>
        <taxon>Actinomycetota</taxon>
        <taxon>Actinomycetes</taxon>
        <taxon>Micrococcales</taxon>
        <taxon>Rarobacteraceae</taxon>
        <taxon>Rarobacter</taxon>
    </lineage>
</organism>
<accession>A0A542ZWA8</accession>
<evidence type="ECO:0000313" key="1">
    <source>
        <dbReference type="EMBL" id="TQL64602.1"/>
    </source>
</evidence>
<evidence type="ECO:0000313" key="2">
    <source>
        <dbReference type="Proteomes" id="UP000315389"/>
    </source>
</evidence>